<feature type="compositionally biased region" description="Pro residues" evidence="1">
    <location>
        <begin position="331"/>
        <end position="346"/>
    </location>
</feature>
<dbReference type="EMBL" id="PUIB01000006">
    <property type="protein sequence ID" value="PQO41057.1"/>
    <property type="molecule type" value="Genomic_DNA"/>
</dbReference>
<protein>
    <recommendedName>
        <fullName evidence="2">Prokaryotic YEATS domain-containing protein</fullName>
    </recommendedName>
</protein>
<name>A0A2S8G9F1_9BACT</name>
<sequence>MPFLFGFVDQTQLELAWTPRTTTYEEEAIMYSMPPTRNSALSKANEEAFADLQRMLHDPQNNNVLGVVGAGVSVRAGYPSWSELLSIMADQVVSLDMRFVEVVNKLGMMQDVTWRAEEYRRLMTEDRYYELIRKVFGSDAKSIDQCIENLIDLNFRHVLTTNYDTVLERAHFQRRKQIPETIQWTNAFDVREFMYQATNGSYGRRYVYLHGRYNDPSCVVLTDRDYVQRYLLQNDAAAKLAALFSTFSLVFIGFSISDPALTQLLQQVKFSLGVGAPRHYAILALNTADDDELLVRNRLSNKYGIEPVFYPLDSSHEGLCDLINLLKEPPGEFPPPMPTMPRPSGPADPDDPQKGQWGGTNEADGYQLTAEVDGTSHEESPETFAKYLRMRGMGRRLYHIKLKVIGPTNDGIARFYLHPTFVPDRRDVSFRRGIATLDLLAYGAFTIGVEILETNTRLELDLSSDLVDAPRAFKES</sequence>
<evidence type="ECO:0000259" key="2">
    <source>
        <dbReference type="Pfam" id="PF20305"/>
    </source>
</evidence>
<dbReference type="Pfam" id="PF20305">
    <property type="entry name" value="pYEATS"/>
    <property type="match status" value="1"/>
</dbReference>
<reference evidence="3 4" key="1">
    <citation type="submission" date="2018-02" db="EMBL/GenBank/DDBJ databases">
        <title>Comparative genomes isolates from brazilian mangrove.</title>
        <authorList>
            <person name="Araujo J.E."/>
            <person name="Taketani R.G."/>
            <person name="Silva M.C.P."/>
            <person name="Loureco M.V."/>
            <person name="Andreote F.D."/>
        </authorList>
    </citation>
    <scope>NUCLEOTIDE SEQUENCE [LARGE SCALE GENOMIC DNA]</scope>
    <source>
        <strain evidence="3 4">NAP PRIS-MGV</strain>
    </source>
</reference>
<dbReference type="Pfam" id="PF13289">
    <property type="entry name" value="SIR2_2"/>
    <property type="match status" value="1"/>
</dbReference>
<accession>A0A2S8G9F1</accession>
<dbReference type="Proteomes" id="UP000239388">
    <property type="component" value="Unassembled WGS sequence"/>
</dbReference>
<dbReference type="SUPFAM" id="SSF52467">
    <property type="entry name" value="DHS-like NAD/FAD-binding domain"/>
    <property type="match status" value="1"/>
</dbReference>
<organism evidence="3 4">
    <name type="scientific">Blastopirellula marina</name>
    <dbReference type="NCBI Taxonomy" id="124"/>
    <lineage>
        <taxon>Bacteria</taxon>
        <taxon>Pseudomonadati</taxon>
        <taxon>Planctomycetota</taxon>
        <taxon>Planctomycetia</taxon>
        <taxon>Pirellulales</taxon>
        <taxon>Pirellulaceae</taxon>
        <taxon>Blastopirellula</taxon>
    </lineage>
</organism>
<proteinExistence type="predicted"/>
<feature type="region of interest" description="Disordered" evidence="1">
    <location>
        <begin position="330"/>
        <end position="362"/>
    </location>
</feature>
<evidence type="ECO:0000256" key="1">
    <source>
        <dbReference type="SAM" id="MobiDB-lite"/>
    </source>
</evidence>
<evidence type="ECO:0000313" key="4">
    <source>
        <dbReference type="Proteomes" id="UP000239388"/>
    </source>
</evidence>
<comment type="caution">
    <text evidence="3">The sequence shown here is derived from an EMBL/GenBank/DDBJ whole genome shotgun (WGS) entry which is preliminary data.</text>
</comment>
<dbReference type="InterPro" id="IPR046888">
    <property type="entry name" value="pYEATS"/>
</dbReference>
<gene>
    <name evidence="3" type="ORF">C5Y98_03595</name>
</gene>
<evidence type="ECO:0000313" key="3">
    <source>
        <dbReference type="EMBL" id="PQO41057.1"/>
    </source>
</evidence>
<feature type="domain" description="Prokaryotic YEATS" evidence="2">
    <location>
        <begin position="398"/>
        <end position="462"/>
    </location>
</feature>
<dbReference type="InterPro" id="IPR029035">
    <property type="entry name" value="DHS-like_NAD/FAD-binding_dom"/>
</dbReference>
<dbReference type="AlphaFoldDB" id="A0A2S8G9F1"/>